<dbReference type="AlphaFoldDB" id="A0A1H6I0S9"/>
<dbReference type="Proteomes" id="UP000199215">
    <property type="component" value="Unassembled WGS sequence"/>
</dbReference>
<gene>
    <name evidence="1" type="ORF">SAMN05192561_101882</name>
</gene>
<sequence>MRPQVARVLTAHLADHAGYANATLETDVTDRAEAIDGTTDDDGWSVDVEDGRSRRIVATRRNE</sequence>
<name>A0A1H6I0S9_9EURY</name>
<organism evidence="1 2">
    <name type="scientific">Halopenitus malekzadehii</name>
    <dbReference type="NCBI Taxonomy" id="1267564"/>
    <lineage>
        <taxon>Archaea</taxon>
        <taxon>Methanobacteriati</taxon>
        <taxon>Methanobacteriota</taxon>
        <taxon>Stenosarchaea group</taxon>
        <taxon>Halobacteria</taxon>
        <taxon>Halobacteriales</taxon>
        <taxon>Haloferacaceae</taxon>
        <taxon>Halopenitus</taxon>
    </lineage>
</organism>
<accession>A0A1H6I0S9</accession>
<evidence type="ECO:0000313" key="1">
    <source>
        <dbReference type="EMBL" id="SEH42284.1"/>
    </source>
</evidence>
<proteinExistence type="predicted"/>
<dbReference type="EMBL" id="FNWU01000001">
    <property type="protein sequence ID" value="SEH42284.1"/>
    <property type="molecule type" value="Genomic_DNA"/>
</dbReference>
<protein>
    <submittedName>
        <fullName evidence="1">Uncharacterized protein</fullName>
    </submittedName>
</protein>
<evidence type="ECO:0000313" key="2">
    <source>
        <dbReference type="Proteomes" id="UP000199215"/>
    </source>
</evidence>
<keyword evidence="2" id="KW-1185">Reference proteome</keyword>
<reference evidence="1 2" key="1">
    <citation type="submission" date="2016-10" db="EMBL/GenBank/DDBJ databases">
        <authorList>
            <person name="de Groot N.N."/>
        </authorList>
    </citation>
    <scope>NUCLEOTIDE SEQUENCE [LARGE SCALE GENOMIC DNA]</scope>
    <source>
        <strain evidence="1 2">IBRC-M10418</strain>
    </source>
</reference>